<accession>A0A1G9BL45</accession>
<dbReference type="RefSeq" id="WP_089680482.1">
    <property type="nucleotide sequence ID" value="NZ_FNFO01000002.1"/>
</dbReference>
<dbReference type="InterPro" id="IPR054105">
    <property type="entry name" value="WHD_NrtR"/>
</dbReference>
<gene>
    <name evidence="2" type="ORF">SAMN05421823_102649</name>
</gene>
<dbReference type="AlphaFoldDB" id="A0A1G9BL45"/>
<evidence type="ECO:0000313" key="2">
    <source>
        <dbReference type="EMBL" id="SDK40196.1"/>
    </source>
</evidence>
<dbReference type="CDD" id="cd18873">
    <property type="entry name" value="NUDIX_NadM_like"/>
    <property type="match status" value="1"/>
</dbReference>
<organism evidence="2 3">
    <name type="scientific">Catalinimonas alkaloidigena</name>
    <dbReference type="NCBI Taxonomy" id="1075417"/>
    <lineage>
        <taxon>Bacteria</taxon>
        <taxon>Pseudomonadati</taxon>
        <taxon>Bacteroidota</taxon>
        <taxon>Cytophagia</taxon>
        <taxon>Cytophagales</taxon>
        <taxon>Catalimonadaceae</taxon>
        <taxon>Catalinimonas</taxon>
    </lineage>
</organism>
<dbReference type="InterPro" id="IPR036390">
    <property type="entry name" value="WH_DNA-bd_sf"/>
</dbReference>
<dbReference type="Pfam" id="PF21906">
    <property type="entry name" value="WHD_NrtR"/>
    <property type="match status" value="1"/>
</dbReference>
<protein>
    <submittedName>
        <fullName evidence="2">NUDIX domain-containing protein</fullName>
    </submittedName>
</protein>
<dbReference type="PANTHER" id="PTHR43736:SF4">
    <property type="entry name" value="SLR1690 PROTEIN"/>
    <property type="match status" value="1"/>
</dbReference>
<dbReference type="STRING" id="1075417.SAMN05421823_102649"/>
<feature type="domain" description="Nudix hydrolase" evidence="1">
    <location>
        <begin position="19"/>
        <end position="169"/>
    </location>
</feature>
<dbReference type="EMBL" id="FNFO01000002">
    <property type="protein sequence ID" value="SDK40196.1"/>
    <property type="molecule type" value="Genomic_DNA"/>
</dbReference>
<dbReference type="Proteomes" id="UP000198510">
    <property type="component" value="Unassembled WGS sequence"/>
</dbReference>
<dbReference type="Pfam" id="PF00293">
    <property type="entry name" value="NUDIX"/>
    <property type="match status" value="1"/>
</dbReference>
<dbReference type="InterPro" id="IPR015797">
    <property type="entry name" value="NUDIX_hydrolase-like_dom_sf"/>
</dbReference>
<evidence type="ECO:0000313" key="3">
    <source>
        <dbReference type="Proteomes" id="UP000198510"/>
    </source>
</evidence>
<name>A0A1G9BL45_9BACT</name>
<dbReference type="SUPFAM" id="SSF55811">
    <property type="entry name" value="Nudix"/>
    <property type="match status" value="1"/>
</dbReference>
<evidence type="ECO:0000259" key="1">
    <source>
        <dbReference type="PROSITE" id="PS51462"/>
    </source>
</evidence>
<dbReference type="SUPFAM" id="SSF46785">
    <property type="entry name" value="Winged helix' DNA-binding domain"/>
    <property type="match status" value="1"/>
</dbReference>
<dbReference type="PANTHER" id="PTHR43736">
    <property type="entry name" value="ADP-RIBOSE PYROPHOSPHATASE"/>
    <property type="match status" value="1"/>
</dbReference>
<dbReference type="InterPro" id="IPR036388">
    <property type="entry name" value="WH-like_DNA-bd_sf"/>
</dbReference>
<sequence length="266" mass="30986">MHPENDLQAFIREGYLHFLPHVSLDCVVFGFHDNQLKVLLVKWKKLGGWSLPGGRIKRTEHMDDAAQRTLEERTGIREIFLQQFHTFGRTDRTQNAPLGDVADLFGEPIGPDNWLADRTVSVGYYALVEFSKVNPTPDFFSEACRWWDLHELPPLLFDHNQMVTQALHALRAQLHYQPIGYTLLPETFTMPELQALYETILDRPLDRRNFQKRMLGLGYLQRLDERRTIGAHKSPYLYRFDRFQYEKALQEGLGFGQYVPMTSFAG</sequence>
<dbReference type="Gene3D" id="1.10.10.10">
    <property type="entry name" value="Winged helix-like DNA-binding domain superfamily/Winged helix DNA-binding domain"/>
    <property type="match status" value="1"/>
</dbReference>
<proteinExistence type="predicted"/>
<reference evidence="2 3" key="1">
    <citation type="submission" date="2016-10" db="EMBL/GenBank/DDBJ databases">
        <authorList>
            <person name="de Groot N.N."/>
        </authorList>
    </citation>
    <scope>NUCLEOTIDE SEQUENCE [LARGE SCALE GENOMIC DNA]</scope>
    <source>
        <strain evidence="2 3">DSM 25186</strain>
    </source>
</reference>
<dbReference type="Gene3D" id="3.90.79.10">
    <property type="entry name" value="Nucleoside Triphosphate Pyrophosphohydrolase"/>
    <property type="match status" value="1"/>
</dbReference>
<keyword evidence="3" id="KW-1185">Reference proteome</keyword>
<dbReference type="InterPro" id="IPR000086">
    <property type="entry name" value="NUDIX_hydrolase_dom"/>
</dbReference>
<dbReference type="PROSITE" id="PS51462">
    <property type="entry name" value="NUDIX"/>
    <property type="match status" value="1"/>
</dbReference>
<dbReference type="OrthoDB" id="9786141at2"/>